<protein>
    <submittedName>
        <fullName evidence="1">Uncharacterized protein</fullName>
    </submittedName>
</protein>
<gene>
    <name evidence="1" type="ordered locus">Acear_2075</name>
</gene>
<dbReference type="RefSeq" id="WP_013279008.1">
    <property type="nucleotide sequence ID" value="NC_014378.1"/>
</dbReference>
<sequence length="61" mass="6874">MNEAERIEEIKDMINKEAVDGVITCAVAHKIAKKKKTSVRKVGELVEELDIKIKECQLGCF</sequence>
<organism evidence="1 2">
    <name type="scientific">Acetohalobium arabaticum (strain ATCC 49924 / DSM 5501 / Z-7288)</name>
    <dbReference type="NCBI Taxonomy" id="574087"/>
    <lineage>
        <taxon>Bacteria</taxon>
        <taxon>Bacillati</taxon>
        <taxon>Bacillota</taxon>
        <taxon>Clostridia</taxon>
        <taxon>Halanaerobiales</taxon>
        <taxon>Halobacteroidaceae</taxon>
        <taxon>Acetohalobium</taxon>
    </lineage>
</organism>
<name>D9QT65_ACEAZ</name>
<dbReference type="EMBL" id="CP002105">
    <property type="protein sequence ID" value="ADL13565.1"/>
    <property type="molecule type" value="Genomic_DNA"/>
</dbReference>
<accession>D9QT65</accession>
<evidence type="ECO:0000313" key="2">
    <source>
        <dbReference type="Proteomes" id="UP000001661"/>
    </source>
</evidence>
<dbReference type="AlphaFoldDB" id="D9QT65"/>
<reference evidence="1 2" key="1">
    <citation type="journal article" date="2010" name="Stand. Genomic Sci.">
        <title>Complete genome sequence of Acetohalobium arabaticum type strain (Z-7288).</title>
        <authorList>
            <person name="Sikorski J."/>
            <person name="Lapidus A."/>
            <person name="Chertkov O."/>
            <person name="Lucas S."/>
            <person name="Copeland A."/>
            <person name="Glavina Del Rio T."/>
            <person name="Nolan M."/>
            <person name="Tice H."/>
            <person name="Cheng J.F."/>
            <person name="Han C."/>
            <person name="Brambilla E."/>
            <person name="Pitluck S."/>
            <person name="Liolios K."/>
            <person name="Ivanova N."/>
            <person name="Mavromatis K."/>
            <person name="Mikhailova N."/>
            <person name="Pati A."/>
            <person name="Bruce D."/>
            <person name="Detter C."/>
            <person name="Tapia R."/>
            <person name="Goodwin L."/>
            <person name="Chen A."/>
            <person name="Palaniappan K."/>
            <person name="Land M."/>
            <person name="Hauser L."/>
            <person name="Chang Y.J."/>
            <person name="Jeffries C.D."/>
            <person name="Rohde M."/>
            <person name="Goker M."/>
            <person name="Spring S."/>
            <person name="Woyke T."/>
            <person name="Bristow J."/>
            <person name="Eisen J.A."/>
            <person name="Markowitz V."/>
            <person name="Hugenholtz P."/>
            <person name="Kyrpides N.C."/>
            <person name="Klenk H.P."/>
        </authorList>
    </citation>
    <scope>NUCLEOTIDE SEQUENCE [LARGE SCALE GENOMIC DNA]</scope>
    <source>
        <strain evidence="2">ATCC 49924 / DSM 5501 / Z-7288</strain>
    </source>
</reference>
<keyword evidence="2" id="KW-1185">Reference proteome</keyword>
<dbReference type="STRING" id="574087.Acear_2075"/>
<dbReference type="OrthoDB" id="9802573at2"/>
<dbReference type="HOGENOM" id="CLU_198707_1_0_9"/>
<dbReference type="KEGG" id="aar:Acear_2075"/>
<proteinExistence type="predicted"/>
<evidence type="ECO:0000313" key="1">
    <source>
        <dbReference type="EMBL" id="ADL13565.1"/>
    </source>
</evidence>
<dbReference type="Proteomes" id="UP000001661">
    <property type="component" value="Chromosome"/>
</dbReference>